<dbReference type="PATRIC" id="fig|1162668.3.peg.131"/>
<evidence type="ECO:0000313" key="3">
    <source>
        <dbReference type="EMBL" id="BAM05837.1"/>
    </source>
</evidence>
<evidence type="ECO:0000256" key="1">
    <source>
        <dbReference type="SAM" id="SignalP"/>
    </source>
</evidence>
<reference evidence="3 4" key="1">
    <citation type="journal article" date="2012" name="J. Bacteriol.">
        <title>Complete Genome Sequence of Leptospirillum ferrooxidans Strain C2-3, Isolated from a Fresh Volcanic Ash Deposit on the Island of Miyake, Japan.</title>
        <authorList>
            <person name="Fujimura R."/>
            <person name="Sato Y."/>
            <person name="Nishizawa T."/>
            <person name="Oshima K."/>
            <person name="Kim S.-W."/>
            <person name="Hattori M."/>
            <person name="Kamijo T."/>
            <person name="Ohta H."/>
        </authorList>
    </citation>
    <scope>NUCLEOTIDE SEQUENCE [LARGE SCALE GENOMIC DNA]</scope>
    <source>
        <strain evidence="3 4">C2-3</strain>
    </source>
</reference>
<feature type="chain" id="PRO_5003629819" evidence="1">
    <location>
        <begin position="25"/>
        <end position="296"/>
    </location>
</feature>
<dbReference type="Gene3D" id="2.70.70.10">
    <property type="entry name" value="Glucose Permease (Domain IIA)"/>
    <property type="match status" value="1"/>
</dbReference>
<dbReference type="HOGENOM" id="CLU_029425_5_1_0"/>
<dbReference type="InterPro" id="IPR050570">
    <property type="entry name" value="Cell_wall_metabolism_enzyme"/>
</dbReference>
<organism evidence="3 4">
    <name type="scientific">Leptospirillum ferrooxidans (strain C2-3)</name>
    <dbReference type="NCBI Taxonomy" id="1162668"/>
    <lineage>
        <taxon>Bacteria</taxon>
        <taxon>Pseudomonadati</taxon>
        <taxon>Nitrospirota</taxon>
        <taxon>Nitrospiria</taxon>
        <taxon>Nitrospirales</taxon>
        <taxon>Nitrospiraceae</taxon>
        <taxon>Leptospirillum</taxon>
    </lineage>
</organism>
<reference evidence="4" key="2">
    <citation type="submission" date="2012-03" db="EMBL/GenBank/DDBJ databases">
        <title>The complete genome sequence of the pioneer microbe on fresh volcanic deposit, Leptospirillum ferrooxidans strain C2-3.</title>
        <authorList>
            <person name="Fujimura R."/>
            <person name="Sato Y."/>
            <person name="Nishizawa T."/>
            <person name="Nanba K."/>
            <person name="Oshima K."/>
            <person name="Hattori M."/>
            <person name="Kamijo T."/>
            <person name="Ohta H."/>
        </authorList>
    </citation>
    <scope>NUCLEOTIDE SEQUENCE [LARGE SCALE GENOMIC DNA]</scope>
    <source>
        <strain evidence="4">C2-3</strain>
    </source>
</reference>
<dbReference type="KEGG" id="lfc:LFE_0108"/>
<dbReference type="InterPro" id="IPR016047">
    <property type="entry name" value="M23ase_b-sheet_dom"/>
</dbReference>
<dbReference type="PANTHER" id="PTHR21666:SF270">
    <property type="entry name" value="MUREIN HYDROLASE ACTIVATOR ENVC"/>
    <property type="match status" value="1"/>
</dbReference>
<dbReference type="AlphaFoldDB" id="I0IKN8"/>
<feature type="signal peptide" evidence="1">
    <location>
        <begin position="1"/>
        <end position="24"/>
    </location>
</feature>
<dbReference type="STRING" id="1162668.LFE_0108"/>
<name>I0IKN8_LEPFC</name>
<evidence type="ECO:0000259" key="2">
    <source>
        <dbReference type="Pfam" id="PF01551"/>
    </source>
</evidence>
<keyword evidence="1" id="KW-0732">Signal</keyword>
<evidence type="ECO:0000313" key="4">
    <source>
        <dbReference type="Proteomes" id="UP000007382"/>
    </source>
</evidence>
<dbReference type="PANTHER" id="PTHR21666">
    <property type="entry name" value="PEPTIDASE-RELATED"/>
    <property type="match status" value="1"/>
</dbReference>
<sequence>MKNAISIFMLNILFAVSPFSLAIASESDMDSSPVQVVLGGTLLVKEGGEHHCQAASFLGRQARFLKPPARWSWSKGQEKWRVSLLGVDFADHPGIHTLRFIGCPGVSSRSILVVNRHFMTSRLHVKKSFVHPPKSFFDRIRRESREIHQGLAERTGIAFQEPFVMPINGRITHDFGAIRILNGTPLSRHSGEDIDGPEGLPVKAANTGRVVIADRFYYDGNMVILDHGGGLFTEYLHLSRIRVKKGQRVRQGQVVGNLGHTGRVTGPVLHYGAVLGNAHVNPLLLSKFPVAVLEIP</sequence>
<dbReference type="RefSeq" id="WP_014448332.1">
    <property type="nucleotide sequence ID" value="NC_017094.1"/>
</dbReference>
<dbReference type="SUPFAM" id="SSF51261">
    <property type="entry name" value="Duplicated hybrid motif"/>
    <property type="match status" value="1"/>
</dbReference>
<proteinExistence type="predicted"/>
<dbReference type="eggNOG" id="COG0739">
    <property type="taxonomic scope" value="Bacteria"/>
</dbReference>
<dbReference type="EMBL" id="AP012342">
    <property type="protein sequence ID" value="BAM05837.1"/>
    <property type="molecule type" value="Genomic_DNA"/>
</dbReference>
<dbReference type="InterPro" id="IPR011055">
    <property type="entry name" value="Dup_hybrid_motif"/>
</dbReference>
<keyword evidence="4" id="KW-1185">Reference proteome</keyword>
<dbReference type="MEROPS" id="M23.014"/>
<dbReference type="Proteomes" id="UP000007382">
    <property type="component" value="Chromosome"/>
</dbReference>
<feature type="domain" description="M23ase beta-sheet core" evidence="2">
    <location>
        <begin position="188"/>
        <end position="282"/>
    </location>
</feature>
<accession>I0IKN8</accession>
<protein>
    <submittedName>
        <fullName evidence="3">Putative peptidase M23B family protein</fullName>
    </submittedName>
</protein>
<dbReference type="GO" id="GO:0004222">
    <property type="term" value="F:metalloendopeptidase activity"/>
    <property type="evidence" value="ECO:0007669"/>
    <property type="project" value="TreeGrafter"/>
</dbReference>
<dbReference type="CDD" id="cd12797">
    <property type="entry name" value="M23_peptidase"/>
    <property type="match status" value="1"/>
</dbReference>
<dbReference type="Pfam" id="PF01551">
    <property type="entry name" value="Peptidase_M23"/>
    <property type="match status" value="1"/>
</dbReference>
<gene>
    <name evidence="3" type="ordered locus">LFE_0108</name>
</gene>